<dbReference type="Proteomes" id="UP000184501">
    <property type="component" value="Unassembled WGS sequence"/>
</dbReference>
<reference evidence="2 3" key="1">
    <citation type="submission" date="2016-11" db="EMBL/GenBank/DDBJ databases">
        <authorList>
            <person name="Jaros S."/>
            <person name="Januszkiewicz K."/>
            <person name="Wedrychowicz H."/>
        </authorList>
    </citation>
    <scope>NUCLEOTIDE SEQUENCE [LARGE SCALE GENOMIC DNA]</scope>
    <source>
        <strain evidence="2 3">DSM 44523</strain>
    </source>
</reference>
<feature type="transmembrane region" description="Helical" evidence="1">
    <location>
        <begin position="85"/>
        <end position="106"/>
    </location>
</feature>
<dbReference type="RefSeq" id="WP_073486502.1">
    <property type="nucleotide sequence ID" value="NZ_FQVN01000007.1"/>
</dbReference>
<evidence type="ECO:0000256" key="1">
    <source>
        <dbReference type="SAM" id="Phobius"/>
    </source>
</evidence>
<feature type="transmembrane region" description="Helical" evidence="1">
    <location>
        <begin position="48"/>
        <end position="65"/>
    </location>
</feature>
<protein>
    <submittedName>
        <fullName evidence="2">Uncharacterized protein</fullName>
    </submittedName>
</protein>
<keyword evidence="1" id="KW-0472">Membrane</keyword>
<dbReference type="OrthoDB" id="4948259at2"/>
<accession>A0A1M5I8P5</accession>
<organism evidence="2 3">
    <name type="scientific">Streptoalloteichus hindustanus</name>
    <dbReference type="NCBI Taxonomy" id="2017"/>
    <lineage>
        <taxon>Bacteria</taxon>
        <taxon>Bacillati</taxon>
        <taxon>Actinomycetota</taxon>
        <taxon>Actinomycetes</taxon>
        <taxon>Pseudonocardiales</taxon>
        <taxon>Pseudonocardiaceae</taxon>
        <taxon>Streptoalloteichus</taxon>
    </lineage>
</organism>
<keyword evidence="3" id="KW-1185">Reference proteome</keyword>
<keyword evidence="1" id="KW-0812">Transmembrane</keyword>
<proteinExistence type="predicted"/>
<evidence type="ECO:0000313" key="2">
    <source>
        <dbReference type="EMBL" id="SHG24758.1"/>
    </source>
</evidence>
<name>A0A1M5I8P5_STRHI</name>
<dbReference type="AlphaFoldDB" id="A0A1M5I8P5"/>
<dbReference type="EMBL" id="FQVN01000007">
    <property type="protein sequence ID" value="SHG24758.1"/>
    <property type="molecule type" value="Genomic_DNA"/>
</dbReference>
<gene>
    <name evidence="2" type="ORF">SAMN05444320_107170</name>
</gene>
<sequence length="201" mass="21445">MLLQEHGVDRPMRWRLAAALCVLLAAVAVAAHWSGVLLVVLGQAIPDWALAGALLLAALVLRIIARVARRRQPAGTVPLAGHGALSPWIIVPLSLVAVVGSVIGGLRDLSSHYYLLPSESAGGCRVLVRETAFLLGGRGDVYVVEPFGLGRKVSSWTADDGYRPFTSGTFELRWSGDDGVLRISGRRGDPVWPGLHDVDCL</sequence>
<keyword evidence="1" id="KW-1133">Transmembrane helix</keyword>
<evidence type="ECO:0000313" key="3">
    <source>
        <dbReference type="Proteomes" id="UP000184501"/>
    </source>
</evidence>
<feature type="transmembrane region" description="Helical" evidence="1">
    <location>
        <begin position="16"/>
        <end position="41"/>
    </location>
</feature>